<dbReference type="InterPro" id="IPR007434">
    <property type="entry name" value="FemAB-like"/>
</dbReference>
<dbReference type="PANTHER" id="PTHR47017:SF1">
    <property type="entry name" value="ACYL-COA"/>
    <property type="match status" value="1"/>
</dbReference>
<dbReference type="InterPro" id="IPR016181">
    <property type="entry name" value="Acyl_CoA_acyltransferase"/>
</dbReference>
<comment type="caution">
    <text evidence="1">The sequence shown here is derived from an EMBL/GenBank/DDBJ whole genome shotgun (WGS) entry which is preliminary data.</text>
</comment>
<evidence type="ECO:0000313" key="2">
    <source>
        <dbReference type="Proteomes" id="UP000050580"/>
    </source>
</evidence>
<dbReference type="STRING" id="1610491.AAV94_12740"/>
<dbReference type="PANTHER" id="PTHR47017">
    <property type="entry name" value="ACYL-COA"/>
    <property type="match status" value="1"/>
</dbReference>
<dbReference type="PATRIC" id="fig|1610491.3.peg.2708"/>
<evidence type="ECO:0008006" key="3">
    <source>
        <dbReference type="Google" id="ProtNLM"/>
    </source>
</evidence>
<proteinExistence type="predicted"/>
<dbReference type="EMBL" id="LBNQ01000040">
    <property type="protein sequence ID" value="KKW67035.1"/>
    <property type="molecule type" value="Genomic_DNA"/>
</dbReference>
<reference evidence="1 2" key="1">
    <citation type="submission" date="2015-05" db="EMBL/GenBank/DDBJ databases">
        <title>Draft genome sequence of Lampropedia sp. CT6, isolated from the microbial mat of a hot water spring, located at Manikaran, India.</title>
        <authorList>
            <person name="Tripathi C."/>
            <person name="Rani P."/>
            <person name="Mahato N.K."/>
            <person name="Lal R."/>
        </authorList>
    </citation>
    <scope>NUCLEOTIDE SEQUENCE [LARGE SCALE GENOMIC DNA]</scope>
    <source>
        <strain evidence="1 2">CT6</strain>
    </source>
</reference>
<evidence type="ECO:0000313" key="1">
    <source>
        <dbReference type="EMBL" id="KKW67035.1"/>
    </source>
</evidence>
<accession>A0A0U1PXG2</accession>
<organism evidence="1 2">
    <name type="scientific">Lampropedia cohaerens</name>
    <dbReference type="NCBI Taxonomy" id="1610491"/>
    <lineage>
        <taxon>Bacteria</taxon>
        <taxon>Pseudomonadati</taxon>
        <taxon>Pseudomonadota</taxon>
        <taxon>Betaproteobacteria</taxon>
        <taxon>Burkholderiales</taxon>
        <taxon>Comamonadaceae</taxon>
        <taxon>Lampropedia</taxon>
    </lineage>
</organism>
<dbReference type="Gene3D" id="3.40.630.30">
    <property type="match status" value="1"/>
</dbReference>
<sequence>MIARLHPRMADIDAAQWDALLADQPQANPFLRHAYLQALESSASACPETGWTPCHVTLHREGEDAVIAAAPMYLKSHSWGEYVFDFAWARAYAAHGRAYYPKALIAVPFTPVPGPRLLARNAADRAQLITALPAIWRKLEVETAHVLFLDEQQTQALRDAGWLQRQGVQFHWHNRHPATLQPFTDFDDFLSSLQRDKRRKIRQEMRRVAEAGVTYRVLRGAAITAADWAFFRACYETTYLEHGNAPYLTAAFWEAMRTTMPDAWLLIVAMRAGQPIACSLLGMHERDDGIQTVYGRYWGALQRVDLLHFDLCYYQTIAWCIAHRVQRFEGGAQGEHKLARALLPAPTHSAHWIADAHFAAALKEHLAQESQAQADYTSLLAQHSPFRRG</sequence>
<keyword evidence="2" id="KW-1185">Reference proteome</keyword>
<dbReference type="AlphaFoldDB" id="A0A0U1PXG2"/>
<name>A0A0U1PXG2_9BURK</name>
<dbReference type="Pfam" id="PF04339">
    <property type="entry name" value="FemAB_like"/>
    <property type="match status" value="1"/>
</dbReference>
<dbReference type="Proteomes" id="UP000050580">
    <property type="component" value="Unassembled WGS sequence"/>
</dbReference>
<gene>
    <name evidence="1" type="ORF">AAV94_12740</name>
</gene>
<dbReference type="SUPFAM" id="SSF55729">
    <property type="entry name" value="Acyl-CoA N-acyltransferases (Nat)"/>
    <property type="match status" value="1"/>
</dbReference>
<protein>
    <recommendedName>
        <fullName evidence="3">Acyltransferase superfamily protein</fullName>
    </recommendedName>
</protein>